<accession>A0A9X1K3G8</accession>
<gene>
    <name evidence="2" type="ORF">KX928_17365</name>
</gene>
<dbReference type="Pfam" id="PF24390">
    <property type="entry name" value="PRTase-CE"/>
    <property type="match status" value="1"/>
</dbReference>
<evidence type="ECO:0000313" key="2">
    <source>
        <dbReference type="EMBL" id="MBW4709558.1"/>
    </source>
</evidence>
<dbReference type="EMBL" id="JAHXDN010000005">
    <property type="protein sequence ID" value="MBW4709558.1"/>
    <property type="molecule type" value="Genomic_DNA"/>
</dbReference>
<feature type="domain" description="PRTase-CE" evidence="1">
    <location>
        <begin position="53"/>
        <end position="314"/>
    </location>
</feature>
<name>A0A9X1K3G8_9RHOB</name>
<comment type="caution">
    <text evidence="2">The sequence shown here is derived from an EMBL/GenBank/DDBJ whole genome shotgun (WGS) entry which is preliminary data.</text>
</comment>
<evidence type="ECO:0000313" key="3">
    <source>
        <dbReference type="Proteomes" id="UP001138661"/>
    </source>
</evidence>
<organism evidence="2 3">
    <name type="scientific">Roseobacter insulae</name>
    <dbReference type="NCBI Taxonomy" id="2859783"/>
    <lineage>
        <taxon>Bacteria</taxon>
        <taxon>Pseudomonadati</taxon>
        <taxon>Pseudomonadota</taxon>
        <taxon>Alphaproteobacteria</taxon>
        <taxon>Rhodobacterales</taxon>
        <taxon>Roseobacteraceae</taxon>
        <taxon>Roseobacter</taxon>
    </lineage>
</organism>
<proteinExistence type="predicted"/>
<dbReference type="Proteomes" id="UP001138661">
    <property type="component" value="Unassembled WGS sequence"/>
</dbReference>
<dbReference type="RefSeq" id="WP_219505239.1">
    <property type="nucleotide sequence ID" value="NZ_JAHXDN010000005.1"/>
</dbReference>
<protein>
    <recommendedName>
        <fullName evidence="1">PRTase-CE domain-containing protein</fullName>
    </recommendedName>
</protein>
<keyword evidence="3" id="KW-1185">Reference proteome</keyword>
<dbReference type="AlphaFoldDB" id="A0A9X1K3G8"/>
<evidence type="ECO:0000259" key="1">
    <source>
        <dbReference type="Pfam" id="PF24390"/>
    </source>
</evidence>
<reference evidence="2" key="1">
    <citation type="submission" date="2021-07" db="EMBL/GenBank/DDBJ databases">
        <title>Roseobacter insulae sp. nov., isolated from a tidal flat.</title>
        <authorList>
            <person name="Park S."/>
            <person name="Yoon J.-H."/>
        </authorList>
    </citation>
    <scope>NUCLEOTIDE SEQUENCE</scope>
    <source>
        <strain evidence="2">YSTF-M11</strain>
    </source>
</reference>
<dbReference type="InterPro" id="IPR056920">
    <property type="entry name" value="PRTase-CE"/>
</dbReference>
<sequence length="318" mass="36846">MTALTELPVHWDYAAEGEELEPGSVSFIKFLGRKLFQEYEPNQFQVFEDRLLDWLNNLENEGDQKLLLALLIELFFMGRKEFEALYRSVYGGILSRWIIDQNKLNPFDPKIDDQVRKGLNDCWLCPITDSLRINSFLKVNGLKSMEHRPDWKSLVKFGDAEKIKSYMKKNKISQIVLLEDFVGSGTQVQEAIDFVEEQFSDLGVLICPLVVCPKGEKRIRERIKSMPNVEYEPGLVIPEAAMFQRGEQSSNPMLNEKVWALFIRLQGRFKVNKPEAFLGFKKTGAQVVMYSNCPNNTLALFHRETVDWKPLFPRVNRV</sequence>